<dbReference type="Pfam" id="PF00172">
    <property type="entry name" value="Zn_clus"/>
    <property type="match status" value="1"/>
</dbReference>
<feature type="region of interest" description="Disordered" evidence="8">
    <location>
        <begin position="620"/>
        <end position="663"/>
    </location>
</feature>
<dbReference type="CDD" id="cd12148">
    <property type="entry name" value="fungal_TF_MHR"/>
    <property type="match status" value="1"/>
</dbReference>
<protein>
    <recommendedName>
        <fullName evidence="9">Zn(2)-C6 fungal-type domain-containing protein</fullName>
    </recommendedName>
</protein>
<dbReference type="InterPro" id="IPR001138">
    <property type="entry name" value="Zn2Cys6_DnaBD"/>
</dbReference>
<dbReference type="InterPro" id="IPR007219">
    <property type="entry name" value="XnlR_reg_dom"/>
</dbReference>
<keyword evidence="3" id="KW-0805">Transcription regulation</keyword>
<evidence type="ECO:0000256" key="6">
    <source>
        <dbReference type="ARBA" id="ARBA00023242"/>
    </source>
</evidence>
<evidence type="ECO:0000256" key="2">
    <source>
        <dbReference type="ARBA" id="ARBA00022723"/>
    </source>
</evidence>
<keyword evidence="11" id="KW-1185">Reference proteome</keyword>
<dbReference type="SMART" id="SM00066">
    <property type="entry name" value="GAL4"/>
    <property type="match status" value="1"/>
</dbReference>
<reference evidence="10" key="1">
    <citation type="journal article" date="2020" name="Stud. Mycol.">
        <title>101 Dothideomycetes genomes: a test case for predicting lifestyles and emergence of pathogens.</title>
        <authorList>
            <person name="Haridas S."/>
            <person name="Albert R."/>
            <person name="Binder M."/>
            <person name="Bloem J."/>
            <person name="Labutti K."/>
            <person name="Salamov A."/>
            <person name="Andreopoulos B."/>
            <person name="Baker S."/>
            <person name="Barry K."/>
            <person name="Bills G."/>
            <person name="Bluhm B."/>
            <person name="Cannon C."/>
            <person name="Castanera R."/>
            <person name="Culley D."/>
            <person name="Daum C."/>
            <person name="Ezra D."/>
            <person name="Gonzalez J."/>
            <person name="Henrissat B."/>
            <person name="Kuo A."/>
            <person name="Liang C."/>
            <person name="Lipzen A."/>
            <person name="Lutzoni F."/>
            <person name="Magnuson J."/>
            <person name="Mondo S."/>
            <person name="Nolan M."/>
            <person name="Ohm R."/>
            <person name="Pangilinan J."/>
            <person name="Park H.-J."/>
            <person name="Ramirez L."/>
            <person name="Alfaro M."/>
            <person name="Sun H."/>
            <person name="Tritt A."/>
            <person name="Yoshinaga Y."/>
            <person name="Zwiers L.-H."/>
            <person name="Turgeon B."/>
            <person name="Goodwin S."/>
            <person name="Spatafora J."/>
            <person name="Crous P."/>
            <person name="Grigoriev I."/>
        </authorList>
    </citation>
    <scope>NUCLEOTIDE SEQUENCE</scope>
    <source>
        <strain evidence="10">CBS 113389</strain>
    </source>
</reference>
<dbReference type="Gene3D" id="4.10.240.10">
    <property type="entry name" value="Zn(2)-C6 fungal-type DNA-binding domain"/>
    <property type="match status" value="1"/>
</dbReference>
<dbReference type="GeneID" id="54471882"/>
<evidence type="ECO:0000256" key="4">
    <source>
        <dbReference type="ARBA" id="ARBA00023125"/>
    </source>
</evidence>
<sequence>MSGPQDSSNPDVQSHRACTHCHSQKVRCIPDESNPDACQRCVRLGRSCVFSALQKRKQRKRTDTRVAELEREMRSMRAMLKVKGGASASERSSEQNKAPEAPPTASRIPQAGTTDGINVSAPISNTAGSMSSCSLTSRQPFTVERQKSDGDRDIIDRGLISIATAKLLLETYRRDLYPLFPMVAVPQYVTVEQMRQSRPTLFLTIVAAAAMKDHSHLSAALDKEILQNYATRSLVQSEKSLQLVQSFLLSAVWYHPPKKFEQLKYYEYIHMAATMAMDMGIGTRPVPHRSQFGPGNGRDVHHLEDARNPDLSMSNRSGDFDIDTGSLESRRTFVSCYCLCTGVSINTRRPNMLRKTFYLKECVDYIEQCPDAEPADRRLVAWARLLMISDEIAISFSYDDPGGIASISELKTQMMLKDFGKRLETWHREVPENDMSQTLLMIYWSMRLYLHEVALHVDHSPDDFNAPFQMGTIHRWQGEPVPTGVLAEAVAECITCCHNVLTTFIDMDAEALRALPILGYVRISFAAFVLAKLCLSASHPESQIARVLDCDALQAQSILDRTIWHVKAAVGTTGCKIPSIFLALLFKLRQWCLNPMMIEESKENILEPEIRDRVVEDDEVSLMRGKSQRTNSANSASQSTPGSNTSTHAGSGESEPSYDETRRESVANTHYMPPTTLNPENQVTSLLDPADQMELDQNFFQLFQDMAGFDDVNAAGYESWAPSGLFGGRNDFYFPPPLGNGQAPVP</sequence>
<dbReference type="Proteomes" id="UP000799767">
    <property type="component" value="Unassembled WGS sequence"/>
</dbReference>
<dbReference type="GO" id="GO:0006351">
    <property type="term" value="P:DNA-templated transcription"/>
    <property type="evidence" value="ECO:0007669"/>
    <property type="project" value="InterPro"/>
</dbReference>
<evidence type="ECO:0000256" key="3">
    <source>
        <dbReference type="ARBA" id="ARBA00023015"/>
    </source>
</evidence>
<dbReference type="PANTHER" id="PTHR31845">
    <property type="entry name" value="FINGER DOMAIN PROTEIN, PUTATIVE-RELATED"/>
    <property type="match status" value="1"/>
</dbReference>
<dbReference type="OrthoDB" id="5226580at2759"/>
<accession>A0A6A6Q122</accession>
<dbReference type="GO" id="GO:0000981">
    <property type="term" value="F:DNA-binding transcription factor activity, RNA polymerase II-specific"/>
    <property type="evidence" value="ECO:0007669"/>
    <property type="project" value="InterPro"/>
</dbReference>
<name>A0A6A6Q122_9PEZI</name>
<evidence type="ECO:0000256" key="8">
    <source>
        <dbReference type="SAM" id="MobiDB-lite"/>
    </source>
</evidence>
<organism evidence="10 11">
    <name type="scientific">Neohortaea acidophila</name>
    <dbReference type="NCBI Taxonomy" id="245834"/>
    <lineage>
        <taxon>Eukaryota</taxon>
        <taxon>Fungi</taxon>
        <taxon>Dikarya</taxon>
        <taxon>Ascomycota</taxon>
        <taxon>Pezizomycotina</taxon>
        <taxon>Dothideomycetes</taxon>
        <taxon>Dothideomycetidae</taxon>
        <taxon>Mycosphaerellales</taxon>
        <taxon>Teratosphaeriaceae</taxon>
        <taxon>Neohortaea</taxon>
    </lineage>
</organism>
<keyword evidence="7" id="KW-0175">Coiled coil</keyword>
<evidence type="ECO:0000313" key="11">
    <source>
        <dbReference type="Proteomes" id="UP000799767"/>
    </source>
</evidence>
<feature type="compositionally biased region" description="Polar residues" evidence="8">
    <location>
        <begin position="628"/>
        <end position="649"/>
    </location>
</feature>
<keyword evidence="4" id="KW-0238">DNA-binding</keyword>
<feature type="compositionally biased region" description="Polar residues" evidence="8">
    <location>
        <begin position="111"/>
        <end position="140"/>
    </location>
</feature>
<evidence type="ECO:0000259" key="9">
    <source>
        <dbReference type="PROSITE" id="PS50048"/>
    </source>
</evidence>
<dbReference type="GO" id="GO:0008270">
    <property type="term" value="F:zinc ion binding"/>
    <property type="evidence" value="ECO:0007669"/>
    <property type="project" value="InterPro"/>
</dbReference>
<feature type="domain" description="Zn(2)-C6 fungal-type" evidence="9">
    <location>
        <begin position="17"/>
        <end position="50"/>
    </location>
</feature>
<dbReference type="PROSITE" id="PS50048">
    <property type="entry name" value="ZN2_CY6_FUNGAL_2"/>
    <property type="match status" value="1"/>
</dbReference>
<feature type="region of interest" description="Disordered" evidence="8">
    <location>
        <begin position="81"/>
        <end position="147"/>
    </location>
</feature>
<proteinExistence type="predicted"/>
<feature type="coiled-coil region" evidence="7">
    <location>
        <begin position="52"/>
        <end position="79"/>
    </location>
</feature>
<dbReference type="GO" id="GO:0005634">
    <property type="term" value="C:nucleus"/>
    <property type="evidence" value="ECO:0007669"/>
    <property type="project" value="UniProtKB-SubCell"/>
</dbReference>
<evidence type="ECO:0000256" key="7">
    <source>
        <dbReference type="SAM" id="Coils"/>
    </source>
</evidence>
<dbReference type="InterPro" id="IPR051089">
    <property type="entry name" value="prtT"/>
</dbReference>
<dbReference type="PANTHER" id="PTHR31845:SF39">
    <property type="entry name" value="TRANSCRIPTION FACTOR PBCR-RELATED"/>
    <property type="match status" value="1"/>
</dbReference>
<dbReference type="Pfam" id="PF04082">
    <property type="entry name" value="Fungal_trans"/>
    <property type="match status" value="1"/>
</dbReference>
<comment type="subcellular location">
    <subcellularLocation>
        <location evidence="1">Nucleus</location>
    </subcellularLocation>
</comment>
<keyword evidence="2" id="KW-0479">Metal-binding</keyword>
<dbReference type="EMBL" id="MU001633">
    <property type="protein sequence ID" value="KAF2485679.1"/>
    <property type="molecule type" value="Genomic_DNA"/>
</dbReference>
<dbReference type="CDD" id="cd00067">
    <property type="entry name" value="GAL4"/>
    <property type="match status" value="1"/>
</dbReference>
<evidence type="ECO:0000313" key="10">
    <source>
        <dbReference type="EMBL" id="KAF2485679.1"/>
    </source>
</evidence>
<evidence type="ECO:0000256" key="5">
    <source>
        <dbReference type="ARBA" id="ARBA00023163"/>
    </source>
</evidence>
<evidence type="ECO:0000256" key="1">
    <source>
        <dbReference type="ARBA" id="ARBA00004123"/>
    </source>
</evidence>
<dbReference type="SUPFAM" id="SSF57701">
    <property type="entry name" value="Zn2/Cys6 DNA-binding domain"/>
    <property type="match status" value="1"/>
</dbReference>
<gene>
    <name evidence="10" type="ORF">BDY17DRAFT_248129</name>
</gene>
<dbReference type="AlphaFoldDB" id="A0A6A6Q122"/>
<keyword evidence="6" id="KW-0539">Nucleus</keyword>
<dbReference type="GO" id="GO:0000976">
    <property type="term" value="F:transcription cis-regulatory region binding"/>
    <property type="evidence" value="ECO:0007669"/>
    <property type="project" value="TreeGrafter"/>
</dbReference>
<dbReference type="PROSITE" id="PS00463">
    <property type="entry name" value="ZN2_CY6_FUNGAL_1"/>
    <property type="match status" value="1"/>
</dbReference>
<dbReference type="InterPro" id="IPR036864">
    <property type="entry name" value="Zn2-C6_fun-type_DNA-bd_sf"/>
</dbReference>
<dbReference type="RefSeq" id="XP_033592248.1">
    <property type="nucleotide sequence ID" value="XM_033730880.1"/>
</dbReference>
<keyword evidence="5" id="KW-0804">Transcription</keyword>